<dbReference type="Pfam" id="PF07331">
    <property type="entry name" value="TctB"/>
    <property type="match status" value="1"/>
</dbReference>
<feature type="compositionally biased region" description="Polar residues" evidence="1">
    <location>
        <begin position="1"/>
        <end position="11"/>
    </location>
</feature>
<keyword evidence="2" id="KW-0472">Membrane</keyword>
<dbReference type="HOGENOM" id="CLU_1650722_0_0_4"/>
<evidence type="ECO:0000256" key="1">
    <source>
        <dbReference type="SAM" id="MobiDB-lite"/>
    </source>
</evidence>
<dbReference type="InterPro" id="IPR009936">
    <property type="entry name" value="DUF1468"/>
</dbReference>
<feature type="transmembrane region" description="Helical" evidence="2">
    <location>
        <begin position="61"/>
        <end position="82"/>
    </location>
</feature>
<feature type="domain" description="DUF1468" evidence="3">
    <location>
        <begin position="30"/>
        <end position="167"/>
    </location>
</feature>
<dbReference type="Proteomes" id="UP000018733">
    <property type="component" value="Unassembled WGS sequence"/>
</dbReference>
<dbReference type="PATRIC" id="fig|1424334.3.peg.2345"/>
<organism evidence="4 5">
    <name type="scientific">Advenella kashmirensis W13003</name>
    <dbReference type="NCBI Taxonomy" id="1424334"/>
    <lineage>
        <taxon>Bacteria</taxon>
        <taxon>Pseudomonadati</taxon>
        <taxon>Pseudomonadota</taxon>
        <taxon>Betaproteobacteria</taxon>
        <taxon>Burkholderiales</taxon>
        <taxon>Alcaligenaceae</taxon>
    </lineage>
</organism>
<accession>V8QWP5</accession>
<feature type="transmembrane region" description="Helical" evidence="2">
    <location>
        <begin position="107"/>
        <end position="134"/>
    </location>
</feature>
<protein>
    <submittedName>
        <fullName evidence="4">Membrane protein</fullName>
    </submittedName>
</protein>
<proteinExistence type="predicted"/>
<dbReference type="EMBL" id="AYXT01000009">
    <property type="protein sequence ID" value="ETF03434.1"/>
    <property type="molecule type" value="Genomic_DNA"/>
</dbReference>
<keyword evidence="2" id="KW-1133">Transmembrane helix</keyword>
<evidence type="ECO:0000313" key="5">
    <source>
        <dbReference type="Proteomes" id="UP000018733"/>
    </source>
</evidence>
<keyword evidence="5" id="KW-1185">Reference proteome</keyword>
<dbReference type="eggNOG" id="ENOG5032QZ4">
    <property type="taxonomic scope" value="Bacteria"/>
</dbReference>
<comment type="caution">
    <text evidence="4">The sequence shown here is derived from an EMBL/GenBank/DDBJ whole genome shotgun (WGS) entry which is preliminary data.</text>
</comment>
<evidence type="ECO:0000313" key="4">
    <source>
        <dbReference type="EMBL" id="ETF03434.1"/>
    </source>
</evidence>
<evidence type="ECO:0000256" key="2">
    <source>
        <dbReference type="SAM" id="Phobius"/>
    </source>
</evidence>
<name>V8QWP5_9BURK</name>
<reference evidence="4 5" key="1">
    <citation type="journal article" date="2014" name="Genome Announc.">
        <title>Draft Genome Sequence of Advenella kashmirensis Strain W13003, a Polycyclic Aromatic Hydrocarbon-Degrading Bacterium.</title>
        <authorList>
            <person name="Wang X."/>
            <person name="Jin D."/>
            <person name="Zhou L."/>
            <person name="Wu L."/>
            <person name="An W."/>
            <person name="Zhao L."/>
        </authorList>
    </citation>
    <scope>NUCLEOTIDE SEQUENCE [LARGE SCALE GENOMIC DNA]</scope>
    <source>
        <strain evidence="4 5">W13003</strain>
    </source>
</reference>
<gene>
    <name evidence="4" type="ORF">W822_11645</name>
</gene>
<keyword evidence="2" id="KW-0812">Transmembrane</keyword>
<dbReference type="STRING" id="1424334.W822_11645"/>
<feature type="transmembrane region" description="Helical" evidence="2">
    <location>
        <begin position="29"/>
        <end position="49"/>
    </location>
</feature>
<sequence length="180" mass="18839">MRALQNKQNDSLAEVGQTATDMPASPRPWWLGIAVILMGCVCLYATTTLPATAQYAAIGPGMFVTVAGAGLVLLGILLLVQISRGEQFAAQDTENATGDMPMDKPAFFTAVAATIVPALTMETLGLPITAMISFTLVARAFGSKKTIIDLITGAILGGLCWFLFSRLGLQLGGFLPVAGF</sequence>
<feature type="region of interest" description="Disordered" evidence="1">
    <location>
        <begin position="1"/>
        <end position="21"/>
    </location>
</feature>
<evidence type="ECO:0000259" key="3">
    <source>
        <dbReference type="Pfam" id="PF07331"/>
    </source>
</evidence>
<feature type="transmembrane region" description="Helical" evidence="2">
    <location>
        <begin position="146"/>
        <end position="164"/>
    </location>
</feature>
<dbReference type="AlphaFoldDB" id="V8QWP5"/>